<dbReference type="Pfam" id="PF00432">
    <property type="entry name" value="Prenyltrans"/>
    <property type="match status" value="1"/>
</dbReference>
<accession>A0A4S4LZ63</accession>
<dbReference type="SUPFAM" id="SSF48239">
    <property type="entry name" value="Terpenoid cyclases/Protein prenyltransferases"/>
    <property type="match status" value="1"/>
</dbReference>
<keyword evidence="3" id="KW-0637">Prenyltransferase</keyword>
<evidence type="ECO:0000256" key="4">
    <source>
        <dbReference type="ARBA" id="ARBA00022679"/>
    </source>
</evidence>
<dbReference type="PANTHER" id="PTHR11774">
    <property type="entry name" value="GERANYLGERANYL TRANSFERASE TYPE BETA SUBUNIT"/>
    <property type="match status" value="1"/>
</dbReference>
<comment type="caution">
    <text evidence="9">The sequence shown here is derived from an EMBL/GenBank/DDBJ whole genome shotgun (WGS) entry which is preliminary data.</text>
</comment>
<keyword evidence="5" id="KW-0479">Metal-binding</keyword>
<evidence type="ECO:0000256" key="2">
    <source>
        <dbReference type="ARBA" id="ARBA00010497"/>
    </source>
</evidence>
<evidence type="ECO:0000313" key="9">
    <source>
        <dbReference type="EMBL" id="THH17268.1"/>
    </source>
</evidence>
<proteinExistence type="inferred from homology"/>
<evidence type="ECO:0000313" key="10">
    <source>
        <dbReference type="Proteomes" id="UP000310158"/>
    </source>
</evidence>
<keyword evidence="10" id="KW-1185">Reference proteome</keyword>
<gene>
    <name evidence="9" type="ORF">EW146_g3509</name>
</gene>
<protein>
    <recommendedName>
        <fullName evidence="8">Prenyltransferase alpha-alpha toroid domain-containing protein</fullName>
    </recommendedName>
</protein>
<evidence type="ECO:0000259" key="8">
    <source>
        <dbReference type="Pfam" id="PF00432"/>
    </source>
</evidence>
<dbReference type="GO" id="GO:0005953">
    <property type="term" value="C:CAAX-protein geranylgeranyltransferase complex"/>
    <property type="evidence" value="ECO:0007669"/>
    <property type="project" value="TreeGrafter"/>
</dbReference>
<dbReference type="GO" id="GO:0046872">
    <property type="term" value="F:metal ion binding"/>
    <property type="evidence" value="ECO:0007669"/>
    <property type="project" value="UniProtKB-KW"/>
</dbReference>
<organism evidence="9 10">
    <name type="scientific">Bondarzewia mesenterica</name>
    <dbReference type="NCBI Taxonomy" id="1095465"/>
    <lineage>
        <taxon>Eukaryota</taxon>
        <taxon>Fungi</taxon>
        <taxon>Dikarya</taxon>
        <taxon>Basidiomycota</taxon>
        <taxon>Agaricomycotina</taxon>
        <taxon>Agaricomycetes</taxon>
        <taxon>Russulales</taxon>
        <taxon>Bondarzewiaceae</taxon>
        <taxon>Bondarzewia</taxon>
    </lineage>
</organism>
<evidence type="ECO:0000256" key="6">
    <source>
        <dbReference type="ARBA" id="ARBA00022737"/>
    </source>
</evidence>
<dbReference type="PANTHER" id="PTHR11774:SF4">
    <property type="entry name" value="GERANYLGERANYL TRANSFERASE TYPE-1 SUBUNIT BETA"/>
    <property type="match status" value="1"/>
</dbReference>
<keyword evidence="4" id="KW-0808">Transferase</keyword>
<dbReference type="EMBL" id="SGPL01000118">
    <property type="protein sequence ID" value="THH17268.1"/>
    <property type="molecule type" value="Genomic_DNA"/>
</dbReference>
<dbReference type="InterPro" id="IPR045089">
    <property type="entry name" value="PGGT1B-like"/>
</dbReference>
<name>A0A4S4LZ63_9AGAM</name>
<keyword evidence="7" id="KW-0862">Zinc</keyword>
<reference evidence="9 10" key="1">
    <citation type="submission" date="2019-02" db="EMBL/GenBank/DDBJ databases">
        <title>Genome sequencing of the rare red list fungi Bondarzewia mesenterica.</title>
        <authorList>
            <person name="Buettner E."/>
            <person name="Kellner H."/>
        </authorList>
    </citation>
    <scope>NUCLEOTIDE SEQUENCE [LARGE SCALE GENOMIC DNA]</scope>
    <source>
        <strain evidence="9 10">DSM 108281</strain>
    </source>
</reference>
<dbReference type="Proteomes" id="UP000310158">
    <property type="component" value="Unassembled WGS sequence"/>
</dbReference>
<evidence type="ECO:0000256" key="3">
    <source>
        <dbReference type="ARBA" id="ARBA00022602"/>
    </source>
</evidence>
<sequence length="389" mass="42482">MAETPHFPTLNRSGHVAHGNRCLQGLPSSLVEMDSSRYVRDLDIDLFRRDAMQTLAVASDFLRTGRFRMALGFYCLGILDVYGLIDQKSTITDRESWRSWIWAQQAKGIYGSGFCPSPFAATQDSSTDANQPGEYGDFSTPNLIMTYAALQSLAILRDDFAALDREGLAKFVGSCQGEDGSFSTTPGAGDADLRMSYCAFVICTLLDDWSSVDVERALAFISRCRPRAGGTTYCALACIHLAPPTLSSPSAAARLTPSDRARTLRWLVQKQDSEGGFCGRTGKAADACYCFWCGASLHGFDALVDTTALAGFLSRCQYKFGGISKAPGEHPDPYHTYLSSATIAIYCSHPEVRATDPAWKLQPLDPLLNARQDTAQWAREHTPKPQSSS</sequence>
<keyword evidence="6" id="KW-0677">Repeat</keyword>
<comment type="cofactor">
    <cofactor evidence="1">
        <name>Zn(2+)</name>
        <dbReference type="ChEBI" id="CHEBI:29105"/>
    </cofactor>
</comment>
<dbReference type="OrthoDB" id="24893at2759"/>
<evidence type="ECO:0000256" key="7">
    <source>
        <dbReference type="ARBA" id="ARBA00022833"/>
    </source>
</evidence>
<evidence type="ECO:0000256" key="5">
    <source>
        <dbReference type="ARBA" id="ARBA00022723"/>
    </source>
</evidence>
<dbReference type="InterPro" id="IPR008930">
    <property type="entry name" value="Terpenoid_cyclase/PrenylTrfase"/>
</dbReference>
<dbReference type="AlphaFoldDB" id="A0A4S4LZ63"/>
<dbReference type="GO" id="GO:0004662">
    <property type="term" value="F:CAAX-protein geranylgeranyltransferase activity"/>
    <property type="evidence" value="ECO:0007669"/>
    <property type="project" value="TreeGrafter"/>
</dbReference>
<dbReference type="Gene3D" id="1.50.10.20">
    <property type="match status" value="1"/>
</dbReference>
<evidence type="ECO:0000256" key="1">
    <source>
        <dbReference type="ARBA" id="ARBA00001947"/>
    </source>
</evidence>
<feature type="domain" description="Prenyltransferase alpha-alpha toroid" evidence="8">
    <location>
        <begin position="59"/>
        <end position="369"/>
    </location>
</feature>
<comment type="similarity">
    <text evidence="2">Belongs to the protein prenyltransferase subunit beta family.</text>
</comment>
<dbReference type="InterPro" id="IPR001330">
    <property type="entry name" value="Prenyltrans"/>
</dbReference>